<dbReference type="RefSeq" id="WP_091405571.1">
    <property type="nucleotide sequence ID" value="NZ_FMCR01000006.1"/>
</dbReference>
<evidence type="ECO:0000259" key="1">
    <source>
        <dbReference type="PROSITE" id="PS50801"/>
    </source>
</evidence>
<dbReference type="CDD" id="cd07043">
    <property type="entry name" value="STAS_anti-anti-sigma_factors"/>
    <property type="match status" value="1"/>
</dbReference>
<organism evidence="2 3">
    <name type="scientific">Micromonospora saelicesensis</name>
    <dbReference type="NCBI Taxonomy" id="285676"/>
    <lineage>
        <taxon>Bacteria</taxon>
        <taxon>Bacillati</taxon>
        <taxon>Actinomycetota</taxon>
        <taxon>Actinomycetes</taxon>
        <taxon>Micromonosporales</taxon>
        <taxon>Micromonosporaceae</taxon>
        <taxon>Micromonospora</taxon>
    </lineage>
</organism>
<dbReference type="Gene3D" id="3.30.750.24">
    <property type="entry name" value="STAS domain"/>
    <property type="match status" value="1"/>
</dbReference>
<dbReference type="PROSITE" id="PS50801">
    <property type="entry name" value="STAS"/>
    <property type="match status" value="1"/>
</dbReference>
<protein>
    <submittedName>
        <fullName evidence="2">Anti-anti-sigma factor</fullName>
    </submittedName>
</protein>
<reference evidence="2 3" key="1">
    <citation type="submission" date="2016-06" db="EMBL/GenBank/DDBJ databases">
        <authorList>
            <person name="Kjaerup R.B."/>
            <person name="Dalgaard T.S."/>
            <person name="Juul-Madsen H.R."/>
        </authorList>
    </citation>
    <scope>NUCLEOTIDE SEQUENCE [LARGE SCALE GENOMIC DNA]</scope>
    <source>
        <strain evidence="2 3">DSM 44871</strain>
    </source>
</reference>
<accession>A0A1C4ZF71</accession>
<dbReference type="InterPro" id="IPR036513">
    <property type="entry name" value="STAS_dom_sf"/>
</dbReference>
<dbReference type="Pfam" id="PF13466">
    <property type="entry name" value="STAS_2"/>
    <property type="match status" value="1"/>
</dbReference>
<dbReference type="Proteomes" id="UP000198864">
    <property type="component" value="Unassembled WGS sequence"/>
</dbReference>
<sequence>MTERSWFFQSHFDRFPAAVSLGQATPAALAGPQRDGLFDVDSSGPSFRVTRYTEPTNLSATISADRMVVAPVGYVDMDTAPRLATALMNAIDSHPEVCCDLTGVGFFSAAGVRVLLLARDRAGRVGSRFSIRGAEGITQRVLRITGVERLLLGPEQDTGPATRLG</sequence>
<proteinExistence type="predicted"/>
<dbReference type="InterPro" id="IPR058548">
    <property type="entry name" value="MlaB-like_STAS"/>
</dbReference>
<dbReference type="EMBL" id="FMCR01000006">
    <property type="protein sequence ID" value="SCF31647.1"/>
    <property type="molecule type" value="Genomic_DNA"/>
</dbReference>
<evidence type="ECO:0000313" key="2">
    <source>
        <dbReference type="EMBL" id="SCF31647.1"/>
    </source>
</evidence>
<dbReference type="STRING" id="285676.GA0070561_5258"/>
<dbReference type="SUPFAM" id="SSF52091">
    <property type="entry name" value="SpoIIaa-like"/>
    <property type="match status" value="1"/>
</dbReference>
<dbReference type="InterPro" id="IPR002645">
    <property type="entry name" value="STAS_dom"/>
</dbReference>
<feature type="domain" description="STAS" evidence="1">
    <location>
        <begin position="56"/>
        <end position="165"/>
    </location>
</feature>
<dbReference type="AlphaFoldDB" id="A0A1C4ZF71"/>
<gene>
    <name evidence="2" type="ORF">GA0070561_5258</name>
</gene>
<name>A0A1C4ZF71_9ACTN</name>
<evidence type="ECO:0000313" key="3">
    <source>
        <dbReference type="Proteomes" id="UP000198864"/>
    </source>
</evidence>